<gene>
    <name evidence="1" type="ORF">SAMN06275492_11050</name>
</gene>
<dbReference type="RefSeq" id="WP_085544342.1">
    <property type="nucleotide sequence ID" value="NZ_FXBB01000010.1"/>
</dbReference>
<dbReference type="Proteomes" id="UP000193355">
    <property type="component" value="Unassembled WGS sequence"/>
</dbReference>
<reference evidence="2" key="1">
    <citation type="submission" date="2017-04" db="EMBL/GenBank/DDBJ databases">
        <authorList>
            <person name="Varghese N."/>
            <person name="Submissions S."/>
        </authorList>
    </citation>
    <scope>NUCLEOTIDE SEQUENCE [LARGE SCALE GENOMIC DNA]</scope>
    <source>
        <strain evidence="2">USBA 82</strain>
    </source>
</reference>
<sequence>MQDHSIRLEDHFLDVLSVEIANYERIAHLFEDAEDARFALDPMLVDSRKLTRSFIRQNKVPVGGRGPYVVFCRRRGRGEPGETFSNSVQHWYGEEIIVRAIKKIADRGFYSRLQVEDVVESIGKSGWVPAGVESGNLDG</sequence>
<accession>A0A1X7JC58</accession>
<organism evidence="1 2">
    <name type="scientific">Dethiosulfovibrio salsuginis</name>
    <dbReference type="NCBI Taxonomy" id="561720"/>
    <lineage>
        <taxon>Bacteria</taxon>
        <taxon>Thermotogati</taxon>
        <taxon>Synergistota</taxon>
        <taxon>Synergistia</taxon>
        <taxon>Synergistales</taxon>
        <taxon>Dethiosulfovibrionaceae</taxon>
        <taxon>Dethiosulfovibrio</taxon>
    </lineage>
</organism>
<evidence type="ECO:0000313" key="2">
    <source>
        <dbReference type="Proteomes" id="UP000193355"/>
    </source>
</evidence>
<dbReference type="AlphaFoldDB" id="A0A1X7JC58"/>
<dbReference type="STRING" id="561720.SAMN06275492_11050"/>
<name>A0A1X7JC58_9BACT</name>
<dbReference type="EMBL" id="FXBB01000010">
    <property type="protein sequence ID" value="SMG25236.1"/>
    <property type="molecule type" value="Genomic_DNA"/>
</dbReference>
<keyword evidence="2" id="KW-1185">Reference proteome</keyword>
<proteinExistence type="predicted"/>
<protein>
    <submittedName>
        <fullName evidence="1">Uncharacterized protein</fullName>
    </submittedName>
</protein>
<evidence type="ECO:0000313" key="1">
    <source>
        <dbReference type="EMBL" id="SMG25236.1"/>
    </source>
</evidence>